<evidence type="ECO:0000256" key="1">
    <source>
        <dbReference type="SAM" id="Phobius"/>
    </source>
</evidence>
<comment type="caution">
    <text evidence="2">The sequence shown here is derived from an EMBL/GenBank/DDBJ whole genome shotgun (WGS) entry which is preliminary data.</text>
</comment>
<evidence type="ECO:0000313" key="3">
    <source>
        <dbReference type="Proteomes" id="UP000289738"/>
    </source>
</evidence>
<keyword evidence="3" id="KW-1185">Reference proteome</keyword>
<feature type="transmembrane region" description="Helical" evidence="1">
    <location>
        <begin position="48"/>
        <end position="66"/>
    </location>
</feature>
<evidence type="ECO:0000313" key="2">
    <source>
        <dbReference type="EMBL" id="RYR57030.1"/>
    </source>
</evidence>
<protein>
    <submittedName>
        <fullName evidence="2">Uncharacterized protein</fullName>
    </submittedName>
</protein>
<reference evidence="2 3" key="1">
    <citation type="submission" date="2019-01" db="EMBL/GenBank/DDBJ databases">
        <title>Sequencing of cultivated peanut Arachis hypogaea provides insights into genome evolution and oil improvement.</title>
        <authorList>
            <person name="Chen X."/>
        </authorList>
    </citation>
    <scope>NUCLEOTIDE SEQUENCE [LARGE SCALE GENOMIC DNA]</scope>
    <source>
        <strain evidence="3">cv. Fuhuasheng</strain>
        <tissue evidence="2">Leaves</tissue>
    </source>
</reference>
<name>A0A445D1H7_ARAHY</name>
<dbReference type="Proteomes" id="UP000289738">
    <property type="component" value="Chromosome A05"/>
</dbReference>
<keyword evidence="1" id="KW-0472">Membrane</keyword>
<dbReference type="AlphaFoldDB" id="A0A445D1H7"/>
<dbReference type="EMBL" id="SDMP01000005">
    <property type="protein sequence ID" value="RYR57030.1"/>
    <property type="molecule type" value="Genomic_DNA"/>
</dbReference>
<keyword evidence="1" id="KW-1133">Transmembrane helix</keyword>
<accession>A0A445D1H7</accession>
<proteinExistence type="predicted"/>
<organism evidence="2 3">
    <name type="scientific">Arachis hypogaea</name>
    <name type="common">Peanut</name>
    <dbReference type="NCBI Taxonomy" id="3818"/>
    <lineage>
        <taxon>Eukaryota</taxon>
        <taxon>Viridiplantae</taxon>
        <taxon>Streptophyta</taxon>
        <taxon>Embryophyta</taxon>
        <taxon>Tracheophyta</taxon>
        <taxon>Spermatophyta</taxon>
        <taxon>Magnoliopsida</taxon>
        <taxon>eudicotyledons</taxon>
        <taxon>Gunneridae</taxon>
        <taxon>Pentapetalae</taxon>
        <taxon>rosids</taxon>
        <taxon>fabids</taxon>
        <taxon>Fabales</taxon>
        <taxon>Fabaceae</taxon>
        <taxon>Papilionoideae</taxon>
        <taxon>50 kb inversion clade</taxon>
        <taxon>dalbergioids sensu lato</taxon>
        <taxon>Dalbergieae</taxon>
        <taxon>Pterocarpus clade</taxon>
        <taxon>Arachis</taxon>
    </lineage>
</organism>
<sequence length="71" mass="8079">MKIAWKFGRLEAEIRVLKMGEILMFVFMLLIVVGVLTTGSTVSSQKQMTCMLYAYVVHVLVPVLLFERNAN</sequence>
<feature type="transmembrane region" description="Helical" evidence="1">
    <location>
        <begin position="21"/>
        <end position="42"/>
    </location>
</feature>
<gene>
    <name evidence="2" type="ORF">Ahy_A05g022769</name>
</gene>
<keyword evidence="1" id="KW-0812">Transmembrane</keyword>